<sequence>MPIISLTRIEKRKVSVFLSCLLIAVFCWLFFALSNDYEYKVNSRLNYINPPLNKAYHPLQEDTVTLKLRGTGWQLLFSKLKLKPRIVNVNLKPLNISNYVTISSQLSEINLQFESNQKVVSAFPDTLFFDFTRRITKRVPVRLLYKFSFIKPFGISGPIHLEPSTVIVTGAAEDLKDINFWTTDSLSLKDIDGSVNAHVSFQKGHKNNVDVYPKMVKVEVPVDEFTEKVIEIPIEIENNPGRDVKLVPERARITLLTSLSNYSKIDRESLKVNVDLDNWMKNKYSQLPLRIIKFPPFCKLVKTEPQIVDFLVKE</sequence>
<gene>
    <name evidence="1" type="ORF">ACFSJU_09505</name>
</gene>
<dbReference type="Proteomes" id="UP001597387">
    <property type="component" value="Unassembled WGS sequence"/>
</dbReference>
<dbReference type="Gene3D" id="2.170.120.40">
    <property type="entry name" value="YbbR-like domain"/>
    <property type="match status" value="1"/>
</dbReference>
<accession>A0ABW4ZLQ2</accession>
<dbReference type="EMBL" id="JBHUHZ010000001">
    <property type="protein sequence ID" value="MFD2162625.1"/>
    <property type="molecule type" value="Genomic_DNA"/>
</dbReference>
<protein>
    <submittedName>
        <fullName evidence="1">YbbR-like domain-containing protein</fullName>
    </submittedName>
</protein>
<evidence type="ECO:0000313" key="2">
    <source>
        <dbReference type="Proteomes" id="UP001597387"/>
    </source>
</evidence>
<comment type="caution">
    <text evidence="1">The sequence shown here is derived from an EMBL/GenBank/DDBJ whole genome shotgun (WGS) entry which is preliminary data.</text>
</comment>
<keyword evidence="2" id="KW-1185">Reference proteome</keyword>
<dbReference type="PANTHER" id="PTHR37804:SF1">
    <property type="entry name" value="CDAA REGULATORY PROTEIN CDAR"/>
    <property type="match status" value="1"/>
</dbReference>
<reference evidence="2" key="1">
    <citation type="journal article" date="2019" name="Int. J. Syst. Evol. Microbiol.">
        <title>The Global Catalogue of Microorganisms (GCM) 10K type strain sequencing project: providing services to taxonomists for standard genome sequencing and annotation.</title>
        <authorList>
            <consortium name="The Broad Institute Genomics Platform"/>
            <consortium name="The Broad Institute Genome Sequencing Center for Infectious Disease"/>
            <person name="Wu L."/>
            <person name="Ma J."/>
        </authorList>
    </citation>
    <scope>NUCLEOTIDE SEQUENCE [LARGE SCALE GENOMIC DNA]</scope>
    <source>
        <strain evidence="2">KCTC 42217</strain>
    </source>
</reference>
<organism evidence="1 2">
    <name type="scientific">Paradesertivirga mongoliensis</name>
    <dbReference type="NCBI Taxonomy" id="2100740"/>
    <lineage>
        <taxon>Bacteria</taxon>
        <taxon>Pseudomonadati</taxon>
        <taxon>Bacteroidota</taxon>
        <taxon>Sphingobacteriia</taxon>
        <taxon>Sphingobacteriales</taxon>
        <taxon>Sphingobacteriaceae</taxon>
        <taxon>Paradesertivirga</taxon>
    </lineage>
</organism>
<dbReference type="PANTHER" id="PTHR37804">
    <property type="entry name" value="CDAA REGULATORY PROTEIN CDAR"/>
    <property type="match status" value="1"/>
</dbReference>
<proteinExistence type="predicted"/>
<dbReference type="Gene3D" id="2.170.120.30">
    <property type="match status" value="1"/>
</dbReference>
<name>A0ABW4ZLQ2_9SPHI</name>
<dbReference type="RefSeq" id="WP_255903237.1">
    <property type="nucleotide sequence ID" value="NZ_JAFMZO010000003.1"/>
</dbReference>
<evidence type="ECO:0000313" key="1">
    <source>
        <dbReference type="EMBL" id="MFD2162625.1"/>
    </source>
</evidence>
<dbReference type="InterPro" id="IPR053154">
    <property type="entry name" value="c-di-AMP_regulator"/>
</dbReference>